<feature type="domain" description="Tr-type G" evidence="6">
    <location>
        <begin position="89"/>
        <end position="342"/>
    </location>
</feature>
<keyword evidence="8" id="KW-1185">Reference proteome</keyword>
<dbReference type="SUPFAM" id="SSF50447">
    <property type="entry name" value="Translation proteins"/>
    <property type="match status" value="1"/>
</dbReference>
<dbReference type="Pfam" id="PF00009">
    <property type="entry name" value="GTP_EFTU"/>
    <property type="match status" value="1"/>
</dbReference>
<dbReference type="Pfam" id="PF03143">
    <property type="entry name" value="GTP_EFTU_D3"/>
    <property type="match status" value="1"/>
</dbReference>
<accession>A0A075AQI6</accession>
<dbReference type="FunFam" id="2.40.30.10:FF:000084">
    <property type="entry name" value="GTP-binding elongation factor Tu family"/>
    <property type="match status" value="1"/>
</dbReference>
<dbReference type="PANTHER" id="PTHR43721:SF9">
    <property type="entry name" value="GTP-BINDING PROTEIN 1"/>
    <property type="match status" value="1"/>
</dbReference>
<dbReference type="Gene3D" id="3.40.50.300">
    <property type="entry name" value="P-loop containing nucleotide triphosphate hydrolases"/>
    <property type="match status" value="1"/>
</dbReference>
<feature type="non-terminal residue" evidence="7">
    <location>
        <position position="1"/>
    </location>
</feature>
<evidence type="ECO:0000256" key="3">
    <source>
        <dbReference type="ARBA" id="ARBA00022768"/>
    </source>
</evidence>
<sequence length="563" mass="62451">ILKRDPDKETKDFFQQNLVRGEFLLPINFVDADESFTESSLLACLKNIKVVSEELNFVATPIYTSVDDKGPKQSVILCRYKADSVTDLNLEVRVAVVGNVDAGKSTTLARVTLFKHPHEIETGRTSSVGMEILGFDEHGNVVGPATTHSIIGRKNETIEKVIEKLENKTGEINQAEKIADESLIVSLRKMSWESVSMQSSKLLTFIDLAGHEKYLKTTVFGMTGYSPDFVMLIVGSNAGVVGMTKEHVGLAVALNVPFFIVVTKVDMCPANVLDDTLKQLAKMVKSPGCKKTPVFIKSIHDLILVVNNLVTEKLCPIFQISNVTGAGLDLLKCFLNLLPIYQEYHSEDPVEYQLTETYSGVGTVISGNLQSGKIDVGQTLYFGPDEHGVFFPCIIKSIHRKRVNVNSTVAGQCATLALKKIKRHQLRKGMVVVDKQGLPKPCPSPSLAEYISDPGCLRYPSVFCGYVAIEFEAEVLILYHSTTIKPSYQTMIHCGTVRQTATIMEIVSNSDKEQSKVLRTGDRSFVRFRFVKKPEYMQLGKRLLFREGRTKGIGKITRLISTQ</sequence>
<organism evidence="7 8">
    <name type="scientific">Rozella allomycis (strain CSF55)</name>
    <dbReference type="NCBI Taxonomy" id="988480"/>
    <lineage>
        <taxon>Eukaryota</taxon>
        <taxon>Fungi</taxon>
        <taxon>Fungi incertae sedis</taxon>
        <taxon>Cryptomycota</taxon>
        <taxon>Cryptomycota incertae sedis</taxon>
        <taxon>Rozella</taxon>
    </lineage>
</organism>
<dbReference type="PROSITE" id="PS51722">
    <property type="entry name" value="G_TR_2"/>
    <property type="match status" value="1"/>
</dbReference>
<name>A0A075AQI6_ROZAC</name>
<evidence type="ECO:0000256" key="1">
    <source>
        <dbReference type="ARBA" id="ARBA00007249"/>
    </source>
</evidence>
<dbReference type="InterPro" id="IPR004161">
    <property type="entry name" value="EFTu-like_2"/>
</dbReference>
<dbReference type="STRING" id="988480.A0A075AQI6"/>
<dbReference type="OMA" id="FRFIQRP"/>
<dbReference type="AlphaFoldDB" id="A0A075AQI6"/>
<evidence type="ECO:0000256" key="5">
    <source>
        <dbReference type="ARBA" id="ARBA00023134"/>
    </source>
</evidence>
<dbReference type="InterPro" id="IPR050055">
    <property type="entry name" value="EF-Tu_GTPase"/>
</dbReference>
<dbReference type="EMBL" id="KE561145">
    <property type="protein sequence ID" value="EPZ32511.1"/>
    <property type="molecule type" value="Genomic_DNA"/>
</dbReference>
<dbReference type="GO" id="GO:0003746">
    <property type="term" value="F:translation elongation factor activity"/>
    <property type="evidence" value="ECO:0007669"/>
    <property type="project" value="UniProtKB-KW"/>
</dbReference>
<dbReference type="SUPFAM" id="SSF50465">
    <property type="entry name" value="EF-Tu/eEF-1alpha/eIF2-gamma C-terminal domain"/>
    <property type="match status" value="1"/>
</dbReference>
<dbReference type="Proteomes" id="UP000030755">
    <property type="component" value="Unassembled WGS sequence"/>
</dbReference>
<evidence type="ECO:0000259" key="6">
    <source>
        <dbReference type="PROSITE" id="PS51722"/>
    </source>
</evidence>
<dbReference type="Gene3D" id="2.40.30.10">
    <property type="entry name" value="Translation factors"/>
    <property type="match status" value="2"/>
</dbReference>
<evidence type="ECO:0000313" key="7">
    <source>
        <dbReference type="EMBL" id="EPZ32511.1"/>
    </source>
</evidence>
<dbReference type="HOGENOM" id="CLU_012821_1_2_1"/>
<keyword evidence="5" id="KW-0342">GTP-binding</keyword>
<reference evidence="7 8" key="1">
    <citation type="journal article" date="2013" name="Curr. Biol.">
        <title>Shared signatures of parasitism and phylogenomics unite Cryptomycota and microsporidia.</title>
        <authorList>
            <person name="James T.Y."/>
            <person name="Pelin A."/>
            <person name="Bonen L."/>
            <person name="Ahrendt S."/>
            <person name="Sain D."/>
            <person name="Corradi N."/>
            <person name="Stajich J.E."/>
        </authorList>
    </citation>
    <scope>NUCLEOTIDE SEQUENCE [LARGE SCALE GENOMIC DNA]</scope>
    <source>
        <strain evidence="7 8">CSF55</strain>
    </source>
</reference>
<dbReference type="CDD" id="cd04165">
    <property type="entry name" value="GTPBP1_like"/>
    <property type="match status" value="1"/>
</dbReference>
<keyword evidence="4" id="KW-0648">Protein biosynthesis</keyword>
<dbReference type="CDD" id="cd03694">
    <property type="entry name" value="GTPBP_II"/>
    <property type="match status" value="1"/>
</dbReference>
<dbReference type="GO" id="GO:0003924">
    <property type="term" value="F:GTPase activity"/>
    <property type="evidence" value="ECO:0007669"/>
    <property type="project" value="InterPro"/>
</dbReference>
<evidence type="ECO:0000313" key="8">
    <source>
        <dbReference type="Proteomes" id="UP000030755"/>
    </source>
</evidence>
<dbReference type="InterPro" id="IPR004160">
    <property type="entry name" value="Transl_elong_EFTu/EF1A_C"/>
</dbReference>
<dbReference type="PANTHER" id="PTHR43721">
    <property type="entry name" value="ELONGATION FACTOR TU-RELATED"/>
    <property type="match status" value="1"/>
</dbReference>
<evidence type="ECO:0000256" key="4">
    <source>
        <dbReference type="ARBA" id="ARBA00022917"/>
    </source>
</evidence>
<dbReference type="CDD" id="cd03708">
    <property type="entry name" value="GTPBP_III"/>
    <property type="match status" value="1"/>
</dbReference>
<dbReference type="Pfam" id="PF03144">
    <property type="entry name" value="GTP_EFTU_D2"/>
    <property type="match status" value="1"/>
</dbReference>
<dbReference type="OrthoDB" id="248233at2759"/>
<dbReference type="InterPro" id="IPR027417">
    <property type="entry name" value="P-loop_NTPase"/>
</dbReference>
<dbReference type="InterPro" id="IPR009000">
    <property type="entry name" value="Transl_B-barrel_sf"/>
</dbReference>
<dbReference type="FunFam" id="2.40.30.10:FF:000014">
    <property type="entry name" value="Probable GTP-binding protein 1"/>
    <property type="match status" value="1"/>
</dbReference>
<proteinExistence type="inferred from homology"/>
<evidence type="ECO:0000256" key="2">
    <source>
        <dbReference type="ARBA" id="ARBA00022741"/>
    </source>
</evidence>
<dbReference type="InterPro" id="IPR000795">
    <property type="entry name" value="T_Tr_GTP-bd_dom"/>
</dbReference>
<gene>
    <name evidence="7" type="ORF">O9G_002287</name>
</gene>
<dbReference type="InterPro" id="IPR035531">
    <property type="entry name" value="GTPBP1-like"/>
</dbReference>
<comment type="similarity">
    <text evidence="1">Belongs to the TRAFAC class translation factor GTPase superfamily. Classic translation factor GTPase family. EF-Tu/EF-1A subfamily.</text>
</comment>
<dbReference type="GO" id="GO:0005525">
    <property type="term" value="F:GTP binding"/>
    <property type="evidence" value="ECO:0007669"/>
    <property type="project" value="UniProtKB-KW"/>
</dbReference>
<dbReference type="SUPFAM" id="SSF52540">
    <property type="entry name" value="P-loop containing nucleoside triphosphate hydrolases"/>
    <property type="match status" value="1"/>
</dbReference>
<dbReference type="InterPro" id="IPR009001">
    <property type="entry name" value="Transl_elong_EF1A/Init_IF2_C"/>
</dbReference>
<keyword evidence="3 7" id="KW-0251">Elongation factor</keyword>
<protein>
    <submittedName>
        <fullName evidence="7">Elongation factor, GTP-binding domain-containing protein</fullName>
    </submittedName>
</protein>
<keyword evidence="2" id="KW-0547">Nucleotide-binding</keyword>